<evidence type="ECO:0000256" key="2">
    <source>
        <dbReference type="SAM" id="SignalP"/>
    </source>
</evidence>
<feature type="region of interest" description="Disordered" evidence="1">
    <location>
        <begin position="29"/>
        <end position="52"/>
    </location>
</feature>
<dbReference type="EMBL" id="HE651232">
    <property type="protein sequence ID" value="CCF70951.1"/>
    <property type="molecule type" value="mRNA"/>
</dbReference>
<dbReference type="AlphaFoldDB" id="I2G7E9"/>
<protein>
    <submittedName>
        <fullName evidence="3">EC69 protein</fullName>
    </submittedName>
</protein>
<sequence length="52" mass="5527">MGRAGAFSGVFTSSLLSLLPLLDARGREGWENGGGDSSRCSPSRSRTNRLSR</sequence>
<feature type="signal peptide" evidence="2">
    <location>
        <begin position="1"/>
        <end position="26"/>
    </location>
</feature>
<name>I2G7E9_9PEZI</name>
<gene>
    <name evidence="3" type="primary">EC69</name>
</gene>
<accession>I2G7E9</accession>
<reference evidence="3" key="2">
    <citation type="submission" date="2012-01" db="EMBL/GenBank/DDBJ databases">
        <authorList>
            <person name="Kleemann D."/>
        </authorList>
    </citation>
    <scope>NUCLEOTIDE SEQUENCE</scope>
    <source>
        <strain evidence="3">IMI349063A</strain>
        <tissue evidence="3">Infected leaf material</tissue>
    </source>
</reference>
<feature type="chain" id="PRO_5003658217" evidence="2">
    <location>
        <begin position="27"/>
        <end position="52"/>
    </location>
</feature>
<evidence type="ECO:0000313" key="3">
    <source>
        <dbReference type="EMBL" id="CCF70951.1"/>
    </source>
</evidence>
<proteinExistence type="evidence at transcript level"/>
<keyword evidence="2" id="KW-0732">Signal</keyword>
<reference evidence="3" key="1">
    <citation type="journal article" date="2012" name="PLoS Pathog.">
        <title>Sequential delivery of host-induced virulence effectors by appressoria and intracellular hyphae of the phytopathogen Colletotrichum higginsianum.</title>
        <authorList>
            <person name="Kleemann J."/>
            <person name="Rincon-Rivera L.J."/>
            <person name="Takahara H."/>
            <person name="Neumann U."/>
            <person name="van Themaat E.V.L."/>
            <person name="van der Does H.C."/>
            <person name="Hacquard S."/>
            <person name="Stueber K."/>
            <person name="Will I."/>
            <person name="Schmalenbach W."/>
            <person name="Schmelzer E."/>
            <person name="O'Connell R."/>
        </authorList>
    </citation>
    <scope>NUCLEOTIDE SEQUENCE</scope>
    <source>
        <strain evidence="3">IMI349063A</strain>
        <tissue evidence="3">Infected leaf material</tissue>
    </source>
</reference>
<organism evidence="3">
    <name type="scientific">Colletotrichum higginsianum</name>
    <dbReference type="NCBI Taxonomy" id="80884"/>
    <lineage>
        <taxon>Eukaryota</taxon>
        <taxon>Fungi</taxon>
        <taxon>Dikarya</taxon>
        <taxon>Ascomycota</taxon>
        <taxon>Pezizomycotina</taxon>
        <taxon>Sordariomycetes</taxon>
        <taxon>Hypocreomycetidae</taxon>
        <taxon>Glomerellales</taxon>
        <taxon>Glomerellaceae</taxon>
        <taxon>Colletotrichum</taxon>
        <taxon>Colletotrichum destructivum species complex</taxon>
    </lineage>
</organism>
<evidence type="ECO:0000256" key="1">
    <source>
        <dbReference type="SAM" id="MobiDB-lite"/>
    </source>
</evidence>